<evidence type="ECO:0000256" key="1">
    <source>
        <dbReference type="SAM" id="MobiDB-lite"/>
    </source>
</evidence>
<feature type="compositionally biased region" description="Basic and acidic residues" evidence="1">
    <location>
        <begin position="1"/>
        <end position="15"/>
    </location>
</feature>
<dbReference type="RefSeq" id="WP_153550109.1">
    <property type="nucleotide sequence ID" value="NZ_CP040089.1"/>
</dbReference>
<dbReference type="Proteomes" id="UP000377803">
    <property type="component" value="Chromosome"/>
</dbReference>
<dbReference type="EMBL" id="CP040089">
    <property type="protein sequence ID" value="QGA80370.1"/>
    <property type="molecule type" value="Genomic_DNA"/>
</dbReference>
<reference evidence="3" key="1">
    <citation type="submission" date="2019-05" db="EMBL/GenBank/DDBJ databases">
        <title>Candidatus Nanohalobium constans, a novel model system to study the DPANN nano-sized archaea: genomic and physiological characterization of a nanoarchaeon co-cultured with its chitinotrophic host.</title>
        <authorList>
            <person name="La Cono V."/>
            <person name="Arcadi E."/>
            <person name="Crisafi F."/>
            <person name="Denaro R."/>
            <person name="La Spada G."/>
            <person name="Messina E."/>
            <person name="Smedile F."/>
            <person name="Toshchakov S.V."/>
            <person name="Shevchenko M.A."/>
            <person name="Golyshin P.N."/>
            <person name="Golyshina O.V."/>
            <person name="Ferrer M."/>
            <person name="Rohde M."/>
            <person name="Mushegian A."/>
            <person name="Sorokin D.Y."/>
            <person name="Giuliano L."/>
            <person name="Yakimov M.M."/>
        </authorList>
    </citation>
    <scope>NUCLEOTIDE SEQUENCE [LARGE SCALE GENOMIC DNA]</scope>
    <source>
        <strain evidence="3">LC1Nh</strain>
    </source>
</reference>
<organism evidence="2 3">
    <name type="scientific">Candidatus Nanohalobium constans</name>
    <dbReference type="NCBI Taxonomy" id="2565781"/>
    <lineage>
        <taxon>Archaea</taxon>
        <taxon>Candidatus Nanohalarchaeota</taxon>
        <taxon>Candidatus Nanohalobia</taxon>
        <taxon>Candidatus Nanohalobiales</taxon>
        <taxon>Candidatus Nanohalobiaceae</taxon>
        <taxon>Candidatus Nanohalobium</taxon>
    </lineage>
</organism>
<feature type="region of interest" description="Disordered" evidence="1">
    <location>
        <begin position="1"/>
        <end position="35"/>
    </location>
</feature>
<dbReference type="KEGG" id="ncon:LC1Nh_0469"/>
<dbReference type="GeneID" id="42364853"/>
<evidence type="ECO:0000313" key="3">
    <source>
        <dbReference type="Proteomes" id="UP000377803"/>
    </source>
</evidence>
<name>A0A5Q0UGN7_9ARCH</name>
<gene>
    <name evidence="2" type="ORF">LC1Nh_0469</name>
</gene>
<dbReference type="AlphaFoldDB" id="A0A5Q0UGN7"/>
<proteinExistence type="predicted"/>
<keyword evidence="3" id="KW-1185">Reference proteome</keyword>
<evidence type="ECO:0000313" key="2">
    <source>
        <dbReference type="EMBL" id="QGA80370.1"/>
    </source>
</evidence>
<protein>
    <submittedName>
        <fullName evidence="2">Uncharacterized protein</fullName>
    </submittedName>
</protein>
<sequence length="430" mass="47505">MSKSTDSSEIRERSQIENPFNSAETGIPSESPRVTKHGLTTAGLEEQPLDMLSALVHEKKIQDEDRRRHGETGELHFFMADIFESLNMGRSKAAGFLESENESRADREDYLEASAELAGIEGVNFVRSEDIFSDRGFYEIAEDIVSDALGISAAESVETGYPSLASAKRDVESVLPKSVIADGMAAESALGLFEEMYDVDIPDSLYSVTDQFEHSTGEEMRAAHWYGIFEVAATEWMRREQGINNKSGHDKENIYDKKINELIGTSRYNQPASLGSQVKNAGTRIPYTVWPGREDSRLLLSDSQSDIENKIGGAETNFAVTTTEGLPGYIWNPVLEKGFVAAEILSEHGRGLEVDDEVLESAEDVLEYSLNVELESYSIEDVAQVTLEEPYSNQGVVSEAVDQNAIGDIKDALPEAYGQINRQIRGRMSS</sequence>
<accession>A0A5Q0UGN7</accession>